<evidence type="ECO:0000256" key="4">
    <source>
        <dbReference type="SAM" id="MobiDB-lite"/>
    </source>
</evidence>
<dbReference type="InterPro" id="IPR018356">
    <property type="entry name" value="Tscrpt_reg_HTH_DeoR_CS"/>
</dbReference>
<dbReference type="InterPro" id="IPR036390">
    <property type="entry name" value="WH_DNA-bd_sf"/>
</dbReference>
<name>A0A1I1I1B2_9ACTN</name>
<dbReference type="SUPFAM" id="SSF46785">
    <property type="entry name" value="Winged helix' DNA-binding domain"/>
    <property type="match status" value="1"/>
</dbReference>
<dbReference type="OrthoDB" id="8555652at2"/>
<dbReference type="PROSITE" id="PS00894">
    <property type="entry name" value="HTH_DEOR_1"/>
    <property type="match status" value="1"/>
</dbReference>
<keyword evidence="7" id="KW-1185">Reference proteome</keyword>
<evidence type="ECO:0000256" key="1">
    <source>
        <dbReference type="ARBA" id="ARBA00023015"/>
    </source>
</evidence>
<sequence>MSGTPGRLLSLLSLLQSRRDWPGSLLAQRLEVSPRTVRRDVDRLRDLGYPVQATMGPDGGYRLAAGADLPPLLLDDEQAVAVALALQLSADDAAHRALAVLRQVMPSRLRHRLDAVQVAAVPGRPVAEVDQEVLVAVTAAVRARQELRFDLGDAVRRTQPHAVLAREGRWYLLAWDLDRDDWRTFRLDRITPRTPLGARFTPREVPGGDPGAFVAALFRGSRDPAAGWPCRGRVVLAAPAEAVAPYLGDGAVEPLDGGRCRVSAGSWSWVGLAAALLRLDADVSDVRPPELARAFADLGARCAAVSRPSSPAGRRPARPRSSPAAGSRSSG</sequence>
<organism evidence="6 7">
    <name type="scientific">Klenkia taihuensis</name>
    <dbReference type="NCBI Taxonomy" id="1225127"/>
    <lineage>
        <taxon>Bacteria</taxon>
        <taxon>Bacillati</taxon>
        <taxon>Actinomycetota</taxon>
        <taxon>Actinomycetes</taxon>
        <taxon>Geodermatophilales</taxon>
        <taxon>Geodermatophilaceae</taxon>
        <taxon>Klenkia</taxon>
    </lineage>
</organism>
<dbReference type="InterPro" id="IPR013196">
    <property type="entry name" value="HTH_11"/>
</dbReference>
<dbReference type="Pfam" id="PF13280">
    <property type="entry name" value="WYL"/>
    <property type="match status" value="1"/>
</dbReference>
<dbReference type="STRING" id="1225127.SAMN05661030_0601"/>
<keyword evidence="2" id="KW-0238">DNA-binding</keyword>
<dbReference type="InterPro" id="IPR051534">
    <property type="entry name" value="CBASS_pafABC_assoc_protein"/>
</dbReference>
<dbReference type="InterPro" id="IPR026881">
    <property type="entry name" value="WYL_dom"/>
</dbReference>
<gene>
    <name evidence="6" type="ORF">SAMN05661030_0601</name>
</gene>
<evidence type="ECO:0000256" key="3">
    <source>
        <dbReference type="ARBA" id="ARBA00023163"/>
    </source>
</evidence>
<feature type="region of interest" description="Disordered" evidence="4">
    <location>
        <begin position="305"/>
        <end position="331"/>
    </location>
</feature>
<evidence type="ECO:0000313" key="7">
    <source>
        <dbReference type="Proteomes" id="UP000199022"/>
    </source>
</evidence>
<dbReference type="GO" id="GO:0003677">
    <property type="term" value="F:DNA binding"/>
    <property type="evidence" value="ECO:0007669"/>
    <property type="project" value="UniProtKB-KW"/>
</dbReference>
<dbReference type="PROSITE" id="PS51000">
    <property type="entry name" value="HTH_DEOR_2"/>
    <property type="match status" value="1"/>
</dbReference>
<evidence type="ECO:0000313" key="6">
    <source>
        <dbReference type="EMBL" id="SFC29881.1"/>
    </source>
</evidence>
<dbReference type="InterPro" id="IPR001034">
    <property type="entry name" value="DeoR_HTH"/>
</dbReference>
<dbReference type="Proteomes" id="UP000199022">
    <property type="component" value="Unassembled WGS sequence"/>
</dbReference>
<dbReference type="RefSeq" id="WP_091554576.1">
    <property type="nucleotide sequence ID" value="NZ_BNAC01000002.1"/>
</dbReference>
<protein>
    <submittedName>
        <fullName evidence="6">HTH domain-containing protein</fullName>
    </submittedName>
</protein>
<keyword evidence="1" id="KW-0805">Transcription regulation</keyword>
<dbReference type="Pfam" id="PF08279">
    <property type="entry name" value="HTH_11"/>
    <property type="match status" value="1"/>
</dbReference>
<dbReference type="GO" id="GO:0003700">
    <property type="term" value="F:DNA-binding transcription factor activity"/>
    <property type="evidence" value="ECO:0007669"/>
    <property type="project" value="InterPro"/>
</dbReference>
<dbReference type="Gene3D" id="1.10.10.10">
    <property type="entry name" value="Winged helix-like DNA-binding domain superfamily/Winged helix DNA-binding domain"/>
    <property type="match status" value="1"/>
</dbReference>
<dbReference type="AlphaFoldDB" id="A0A1I1I1B2"/>
<dbReference type="EMBL" id="FOMD01000001">
    <property type="protein sequence ID" value="SFC29881.1"/>
    <property type="molecule type" value="Genomic_DNA"/>
</dbReference>
<dbReference type="PIRSF" id="PIRSF016838">
    <property type="entry name" value="PafC"/>
    <property type="match status" value="1"/>
</dbReference>
<reference evidence="7" key="1">
    <citation type="submission" date="2016-10" db="EMBL/GenBank/DDBJ databases">
        <authorList>
            <person name="Varghese N."/>
            <person name="Submissions S."/>
        </authorList>
    </citation>
    <scope>NUCLEOTIDE SEQUENCE [LARGE SCALE GENOMIC DNA]</scope>
    <source>
        <strain evidence="7">DSM 45962</strain>
    </source>
</reference>
<keyword evidence="3" id="KW-0804">Transcription</keyword>
<dbReference type="PANTHER" id="PTHR34580">
    <property type="match status" value="1"/>
</dbReference>
<dbReference type="InterPro" id="IPR036388">
    <property type="entry name" value="WH-like_DNA-bd_sf"/>
</dbReference>
<dbReference type="PROSITE" id="PS52050">
    <property type="entry name" value="WYL"/>
    <property type="match status" value="1"/>
</dbReference>
<evidence type="ECO:0000259" key="5">
    <source>
        <dbReference type="PROSITE" id="PS51000"/>
    </source>
</evidence>
<dbReference type="PANTHER" id="PTHR34580:SF3">
    <property type="entry name" value="PROTEIN PAFB"/>
    <property type="match status" value="1"/>
</dbReference>
<accession>A0A1I1I1B2</accession>
<dbReference type="InterPro" id="IPR028349">
    <property type="entry name" value="PafC-like"/>
</dbReference>
<feature type="domain" description="HTH deoR-type" evidence="5">
    <location>
        <begin position="4"/>
        <end position="59"/>
    </location>
</feature>
<proteinExistence type="predicted"/>
<evidence type="ECO:0000256" key="2">
    <source>
        <dbReference type="ARBA" id="ARBA00023125"/>
    </source>
</evidence>